<reference evidence="1" key="1">
    <citation type="journal article" date="2014" name="Front. Microbiol.">
        <title>High frequency of phylogenetically diverse reductive dehalogenase-homologous genes in deep subseafloor sedimentary metagenomes.</title>
        <authorList>
            <person name="Kawai M."/>
            <person name="Futagami T."/>
            <person name="Toyoda A."/>
            <person name="Takaki Y."/>
            <person name="Nishi S."/>
            <person name="Hori S."/>
            <person name="Arai W."/>
            <person name="Tsubouchi T."/>
            <person name="Morono Y."/>
            <person name="Uchiyama I."/>
            <person name="Ito T."/>
            <person name="Fujiyama A."/>
            <person name="Inagaki F."/>
            <person name="Takami H."/>
        </authorList>
    </citation>
    <scope>NUCLEOTIDE SEQUENCE</scope>
    <source>
        <strain evidence="1">Expedition CK06-06</strain>
    </source>
</reference>
<organism evidence="1">
    <name type="scientific">marine sediment metagenome</name>
    <dbReference type="NCBI Taxonomy" id="412755"/>
    <lineage>
        <taxon>unclassified sequences</taxon>
        <taxon>metagenomes</taxon>
        <taxon>ecological metagenomes</taxon>
    </lineage>
</organism>
<dbReference type="AlphaFoldDB" id="X1CEQ4"/>
<gene>
    <name evidence="1" type="ORF">S01H4_63890</name>
</gene>
<accession>X1CEQ4</accession>
<evidence type="ECO:0000313" key="1">
    <source>
        <dbReference type="EMBL" id="GAH06127.1"/>
    </source>
</evidence>
<name>X1CEQ4_9ZZZZ</name>
<sequence length="129" mass="15020">FQNLALLPSQISPVQFTKAALKMLKQRGATTQSVKDYKEWYDATVNQKRQMWETLSMNEHPEALNLKGMNRLLNIGREIIPLTDGINRQMLWWPLHQMSTDNLDLYRKGKISSKKLMSNLKLHSFSCQV</sequence>
<feature type="non-terminal residue" evidence="1">
    <location>
        <position position="1"/>
    </location>
</feature>
<protein>
    <submittedName>
        <fullName evidence="1">Uncharacterized protein</fullName>
    </submittedName>
</protein>
<comment type="caution">
    <text evidence="1">The sequence shown here is derived from an EMBL/GenBank/DDBJ whole genome shotgun (WGS) entry which is preliminary data.</text>
</comment>
<proteinExistence type="predicted"/>
<dbReference type="EMBL" id="BART01038570">
    <property type="protein sequence ID" value="GAH06127.1"/>
    <property type="molecule type" value="Genomic_DNA"/>
</dbReference>